<keyword evidence="4 12" id="KW-0963">Cytoplasm</keyword>
<keyword evidence="6 12" id="KW-0808">Transferase</keyword>
<dbReference type="FunFam" id="3.40.1160.10:FF:000001">
    <property type="entry name" value="Uridylate kinase"/>
    <property type="match status" value="1"/>
</dbReference>
<evidence type="ECO:0000256" key="5">
    <source>
        <dbReference type="ARBA" id="ARBA00022533"/>
    </source>
</evidence>
<feature type="binding site" evidence="12">
    <location>
        <position position="96"/>
    </location>
    <ligand>
        <name>UMP</name>
        <dbReference type="ChEBI" id="CHEBI:57865"/>
    </ligand>
</feature>
<dbReference type="PANTHER" id="PTHR42833:SF4">
    <property type="entry name" value="URIDYLATE KINASE PUMPKIN, CHLOROPLASTIC"/>
    <property type="match status" value="1"/>
</dbReference>
<evidence type="ECO:0000256" key="12">
    <source>
        <dbReference type="HAMAP-Rule" id="MF_01220"/>
    </source>
</evidence>
<dbReference type="GO" id="GO:0044210">
    <property type="term" value="P:'de novo' CTP biosynthetic process"/>
    <property type="evidence" value="ECO:0007669"/>
    <property type="project" value="UniProtKB-UniRule"/>
</dbReference>
<dbReference type="PIRSF" id="PIRSF005650">
    <property type="entry name" value="Uridylate_kin"/>
    <property type="match status" value="1"/>
</dbReference>
<dbReference type="GO" id="GO:0005524">
    <property type="term" value="F:ATP binding"/>
    <property type="evidence" value="ECO:0007669"/>
    <property type="project" value="UniProtKB-KW"/>
</dbReference>
<evidence type="ECO:0000256" key="4">
    <source>
        <dbReference type="ARBA" id="ARBA00022490"/>
    </source>
</evidence>
<feature type="domain" description="Aspartate/glutamate/uridylate kinase" evidence="13">
    <location>
        <begin position="29"/>
        <end position="239"/>
    </location>
</feature>
<proteinExistence type="inferred from homology"/>
<organism evidence="14 15">
    <name type="scientific">Caldibacillus thermoamylovorans</name>
    <dbReference type="NCBI Taxonomy" id="35841"/>
    <lineage>
        <taxon>Bacteria</taxon>
        <taxon>Bacillati</taxon>
        <taxon>Bacillota</taxon>
        <taxon>Bacilli</taxon>
        <taxon>Bacillales</taxon>
        <taxon>Bacillaceae</taxon>
        <taxon>Caldibacillus</taxon>
    </lineage>
</organism>
<comment type="similarity">
    <text evidence="3 12">Belongs to the UMP kinase family.</text>
</comment>
<dbReference type="CDD" id="cd04254">
    <property type="entry name" value="AAK_UMPK-PyrH-Ec"/>
    <property type="match status" value="1"/>
</dbReference>
<protein>
    <recommendedName>
        <fullName evidence="12">Uridylate kinase</fullName>
        <shortName evidence="12">UK</shortName>
        <ecNumber evidence="12">2.7.4.22</ecNumber>
    </recommendedName>
    <alternativeName>
        <fullName evidence="12">Uridine monophosphate kinase</fullName>
        <shortName evidence="12">UMP kinase</shortName>
        <shortName evidence="12">UMPK</shortName>
    </alternativeName>
</protein>
<dbReference type="EC" id="2.7.4.22" evidence="12"/>
<evidence type="ECO:0000313" key="14">
    <source>
        <dbReference type="EMBL" id="CEE01422.1"/>
    </source>
</evidence>
<comment type="pathway">
    <text evidence="2 12">Pyrimidine metabolism; CTP biosynthesis via de novo pathway; UDP from UMP (UMPK route): step 1/1.</text>
</comment>
<feature type="binding site" evidence="12">
    <location>
        <position position="76"/>
    </location>
    <ligand>
        <name>UMP</name>
        <dbReference type="ChEBI" id="CHEBI:57865"/>
    </ligand>
</feature>
<feature type="binding site" evidence="12">
    <location>
        <position position="77"/>
    </location>
    <ligand>
        <name>ATP</name>
        <dbReference type="ChEBI" id="CHEBI:30616"/>
    </ligand>
</feature>
<comment type="subcellular location">
    <subcellularLocation>
        <location evidence="1 12">Cytoplasm</location>
    </subcellularLocation>
</comment>
<keyword evidence="10 12" id="KW-0665">Pyrimidine biosynthesis</keyword>
<evidence type="ECO:0000313" key="15">
    <source>
        <dbReference type="Proteomes" id="UP000040576"/>
    </source>
</evidence>
<comment type="catalytic activity">
    <reaction evidence="11 12">
        <text>UMP + ATP = UDP + ADP</text>
        <dbReference type="Rhea" id="RHEA:24400"/>
        <dbReference type="ChEBI" id="CHEBI:30616"/>
        <dbReference type="ChEBI" id="CHEBI:57865"/>
        <dbReference type="ChEBI" id="CHEBI:58223"/>
        <dbReference type="ChEBI" id="CHEBI:456216"/>
        <dbReference type="EC" id="2.7.4.22"/>
    </reaction>
</comment>
<keyword evidence="7 12" id="KW-0547">Nucleotide-binding</keyword>
<evidence type="ECO:0000256" key="6">
    <source>
        <dbReference type="ARBA" id="ARBA00022679"/>
    </source>
</evidence>
<evidence type="ECO:0000256" key="9">
    <source>
        <dbReference type="ARBA" id="ARBA00022840"/>
    </source>
</evidence>
<evidence type="ECO:0000259" key="13">
    <source>
        <dbReference type="Pfam" id="PF00696"/>
    </source>
</evidence>
<dbReference type="GO" id="GO:0006225">
    <property type="term" value="P:UDP biosynthetic process"/>
    <property type="evidence" value="ECO:0007669"/>
    <property type="project" value="TreeGrafter"/>
</dbReference>
<dbReference type="Gene3D" id="3.40.1160.10">
    <property type="entry name" value="Acetylglutamate kinase-like"/>
    <property type="match status" value="1"/>
</dbReference>
<feature type="binding site" evidence="12">
    <location>
        <begin position="34"/>
        <end position="37"/>
    </location>
    <ligand>
        <name>ATP</name>
        <dbReference type="ChEBI" id="CHEBI:30616"/>
    </ligand>
</feature>
<dbReference type="PANTHER" id="PTHR42833">
    <property type="entry name" value="URIDYLATE KINASE"/>
    <property type="match status" value="1"/>
</dbReference>
<feature type="region of interest" description="Involved in allosteric activation by GTP" evidence="12">
    <location>
        <begin position="42"/>
        <end position="47"/>
    </location>
</feature>
<feature type="binding site" evidence="12">
    <location>
        <position position="81"/>
    </location>
    <ligand>
        <name>ATP</name>
        <dbReference type="ChEBI" id="CHEBI:30616"/>
    </ligand>
</feature>
<comment type="activity regulation">
    <text evidence="12">Allosterically activated by GTP. Inhibited by UTP.</text>
</comment>
<keyword evidence="15" id="KW-1185">Reference proteome</keyword>
<feature type="binding site" evidence="12">
    <location>
        <position position="185"/>
    </location>
    <ligand>
        <name>ATP</name>
        <dbReference type="ChEBI" id="CHEBI:30616"/>
    </ligand>
</feature>
<evidence type="ECO:0000256" key="10">
    <source>
        <dbReference type="ARBA" id="ARBA00022975"/>
    </source>
</evidence>
<feature type="binding site" evidence="12">
    <location>
        <begin position="157"/>
        <end position="164"/>
    </location>
    <ligand>
        <name>UMP</name>
        <dbReference type="ChEBI" id="CHEBI:57865"/>
    </ligand>
</feature>
<dbReference type="InterPro" id="IPR001048">
    <property type="entry name" value="Asp/Glu/Uridylate_kinase"/>
</dbReference>
<name>A0A090IUR9_9BACI</name>
<dbReference type="NCBIfam" id="TIGR02075">
    <property type="entry name" value="pyrH_bact"/>
    <property type="match status" value="1"/>
</dbReference>
<evidence type="ECO:0000256" key="8">
    <source>
        <dbReference type="ARBA" id="ARBA00022777"/>
    </source>
</evidence>
<evidence type="ECO:0000256" key="1">
    <source>
        <dbReference type="ARBA" id="ARBA00004496"/>
    </source>
</evidence>
<gene>
    <name evidence="12 14" type="primary">pyrH</name>
    <name evidence="14" type="ORF">BT1A1_1593</name>
</gene>
<dbReference type="SUPFAM" id="SSF53633">
    <property type="entry name" value="Carbamate kinase-like"/>
    <property type="match status" value="1"/>
</dbReference>
<dbReference type="InterPro" id="IPR015963">
    <property type="entry name" value="Uridylate_kinase_bac"/>
</dbReference>
<dbReference type="GO" id="GO:0005737">
    <property type="term" value="C:cytoplasm"/>
    <property type="evidence" value="ECO:0007669"/>
    <property type="project" value="UniProtKB-SubCell"/>
</dbReference>
<dbReference type="AlphaFoldDB" id="A0A090IUR9"/>
<feature type="binding site" evidence="12">
    <location>
        <position position="194"/>
    </location>
    <ligand>
        <name>ATP</name>
        <dbReference type="ChEBI" id="CHEBI:30616"/>
    </ligand>
</feature>
<comment type="function">
    <text evidence="12">Catalyzes the reversible phosphorylation of UMP to UDP.</text>
</comment>
<accession>A0A090IUR9</accession>
<keyword evidence="9 12" id="KW-0067">ATP-binding</keyword>
<feature type="binding site" evidence="12">
    <location>
        <position position="191"/>
    </location>
    <ligand>
        <name>ATP</name>
        <dbReference type="ChEBI" id="CHEBI:30616"/>
    </ligand>
</feature>
<sequence>MLILLHKSTFLQTRNYTYRGFFMENPKYKRIVLKLSGEALAGDTGFGINPKVIKSIATQVKEVAQMGVEVAVVVGGGNIWRGKIGSEMGMDRATADYMGMLATVMNSLALQDSLEQLGIETRVQTSIEMRQVAEPYIRRRAIRHLEKKRVVIFAGGTGNPYFSTDTTAALRAAEIEAEVILMAKNNVDGVYSADPLKDKSAKKYAQLSYLDVIKNGLQVMDSTASSLCMDNDIPLIVFSIMEEGNIRKVVLGENIGTIVRGK</sequence>
<evidence type="ECO:0000256" key="2">
    <source>
        <dbReference type="ARBA" id="ARBA00004791"/>
    </source>
</evidence>
<keyword evidence="8 12" id="KW-0418">Kinase</keyword>
<dbReference type="HAMAP" id="MF_01220_B">
    <property type="entry name" value="PyrH_B"/>
    <property type="match status" value="1"/>
</dbReference>
<dbReference type="EMBL" id="CCRF01000045">
    <property type="protein sequence ID" value="CEE01422.1"/>
    <property type="molecule type" value="Genomic_DNA"/>
</dbReference>
<dbReference type="InterPro" id="IPR036393">
    <property type="entry name" value="AceGlu_kinase-like_sf"/>
</dbReference>
<evidence type="ECO:0000256" key="7">
    <source>
        <dbReference type="ARBA" id="ARBA00022741"/>
    </source>
</evidence>
<reference evidence="14 15" key="1">
    <citation type="submission" date="2014-07" db="EMBL/GenBank/DDBJ databases">
        <authorList>
            <person name="Wibberg Daniel"/>
        </authorList>
    </citation>
    <scope>NUCLEOTIDE SEQUENCE [LARGE SCALE GENOMIC DNA]</scope>
</reference>
<dbReference type="Proteomes" id="UP000040576">
    <property type="component" value="Unassembled WGS sequence"/>
</dbReference>
<dbReference type="GO" id="GO:0033862">
    <property type="term" value="F:UMP kinase activity"/>
    <property type="evidence" value="ECO:0007669"/>
    <property type="project" value="UniProtKB-EC"/>
</dbReference>
<dbReference type="UniPathway" id="UPA00159">
    <property type="reaction ID" value="UER00275"/>
</dbReference>
<dbReference type="InterPro" id="IPR011817">
    <property type="entry name" value="Uridylate_kinase"/>
</dbReference>
<comment type="subunit">
    <text evidence="12">Homohexamer.</text>
</comment>
<comment type="caution">
    <text evidence="12">Lacks conserved residue(s) required for the propagation of feature annotation.</text>
</comment>
<dbReference type="Pfam" id="PF00696">
    <property type="entry name" value="AA_kinase"/>
    <property type="match status" value="1"/>
</dbReference>
<evidence type="ECO:0000256" key="11">
    <source>
        <dbReference type="ARBA" id="ARBA00047767"/>
    </source>
</evidence>
<keyword evidence="5 12" id="KW-0021">Allosteric enzyme</keyword>
<evidence type="ECO:0000256" key="3">
    <source>
        <dbReference type="ARBA" id="ARBA00007614"/>
    </source>
</evidence>